<dbReference type="Gene3D" id="3.30.1490.70">
    <property type="match status" value="1"/>
</dbReference>
<keyword evidence="5" id="KW-0234">DNA repair</keyword>
<evidence type="ECO:0000313" key="10">
    <source>
        <dbReference type="Proteomes" id="UP001142810"/>
    </source>
</evidence>
<dbReference type="Proteomes" id="UP001142810">
    <property type="component" value="Unassembled WGS sequence"/>
</dbReference>
<dbReference type="RefSeq" id="WP_265617935.1">
    <property type="nucleotide sequence ID" value="NZ_JAPFRD010000011.1"/>
</dbReference>
<dbReference type="Gene3D" id="2.40.50.140">
    <property type="entry name" value="Nucleic acid-binding proteins"/>
    <property type="match status" value="1"/>
</dbReference>
<dbReference type="Pfam" id="PF14743">
    <property type="entry name" value="DNA_ligase_OB_2"/>
    <property type="match status" value="1"/>
</dbReference>
<reference evidence="9" key="1">
    <citation type="submission" date="2022-11" db="EMBL/GenBank/DDBJ databases">
        <title>Alteromonas sp. nov., isolated from sea water of the Qingdao.</title>
        <authorList>
            <person name="Wang Q."/>
        </authorList>
    </citation>
    <scope>NUCLEOTIDE SEQUENCE</scope>
    <source>
        <strain evidence="9">ASW11-7</strain>
    </source>
</reference>
<keyword evidence="2 9" id="KW-0436">Ligase</keyword>
<dbReference type="CDD" id="cd08041">
    <property type="entry name" value="OBF_kDNA_ligase_like"/>
    <property type="match status" value="1"/>
</dbReference>
<dbReference type="InterPro" id="IPR012310">
    <property type="entry name" value="DNA_ligase_ATP-dep_cent"/>
</dbReference>
<dbReference type="SUPFAM" id="SSF50249">
    <property type="entry name" value="Nucleic acid-binding proteins"/>
    <property type="match status" value="1"/>
</dbReference>
<comment type="catalytic activity">
    <reaction evidence="6">
        <text>ATP + (deoxyribonucleotide)n-3'-hydroxyl + 5'-phospho-(deoxyribonucleotide)m = (deoxyribonucleotide)n+m + AMP + diphosphate.</text>
        <dbReference type="EC" id="6.5.1.1"/>
    </reaction>
</comment>
<sequence>MKQKLYAPVFILFFISWCAYGHKSDEIGPIQLAKTYSTDIEVREYLISEKLDGVRARWTGRELLTRNGHKLYPPAWFTKDWPAIAMDGELWTKRGDFQTIASIVLSETPDSRWREVKMMLFDLPSSDMPFSSRVAKMIELVSNTAHPSLVMIPQISLQSIEELEAKLDNITNIGGEGLMLHHKQALYQDGRSDSLLKAKRFEDDEAKVVAHVAGKGKLTGMMGALVVQTKDGMQFKIGSGFTNDDRINPPPIDSWITFKFYGRTQRGIPRFATFLRHSPLKNEPSITQP</sequence>
<keyword evidence="4" id="KW-0227">DNA damage</keyword>
<evidence type="ECO:0000256" key="6">
    <source>
        <dbReference type="ARBA" id="ARBA00034003"/>
    </source>
</evidence>
<dbReference type="CDD" id="cd07896">
    <property type="entry name" value="Adenylation_kDNA_ligase_like"/>
    <property type="match status" value="1"/>
</dbReference>
<name>A0ABT3P8Z4_9ALTE</name>
<organism evidence="9 10">
    <name type="scientific">Alteromonas aquimaris</name>
    <dbReference type="NCBI Taxonomy" id="2998417"/>
    <lineage>
        <taxon>Bacteria</taxon>
        <taxon>Pseudomonadati</taxon>
        <taxon>Pseudomonadota</taxon>
        <taxon>Gammaproteobacteria</taxon>
        <taxon>Alteromonadales</taxon>
        <taxon>Alteromonadaceae</taxon>
        <taxon>Alteromonas/Salinimonas group</taxon>
        <taxon>Alteromonas</taxon>
    </lineage>
</organism>
<keyword evidence="10" id="KW-1185">Reference proteome</keyword>
<dbReference type="SUPFAM" id="SSF56091">
    <property type="entry name" value="DNA ligase/mRNA capping enzyme, catalytic domain"/>
    <property type="match status" value="1"/>
</dbReference>
<dbReference type="Pfam" id="PF01068">
    <property type="entry name" value="DNA_ligase_A_M"/>
    <property type="match status" value="1"/>
</dbReference>
<evidence type="ECO:0000259" key="7">
    <source>
        <dbReference type="Pfam" id="PF01068"/>
    </source>
</evidence>
<protein>
    <submittedName>
        <fullName evidence="9">DNA ligase</fullName>
        <ecNumber evidence="9">6.5.1.1</ecNumber>
    </submittedName>
</protein>
<evidence type="ECO:0000256" key="2">
    <source>
        <dbReference type="ARBA" id="ARBA00022598"/>
    </source>
</evidence>
<dbReference type="NCBIfam" id="NF006592">
    <property type="entry name" value="PRK09125.1"/>
    <property type="match status" value="1"/>
</dbReference>
<dbReference type="InterPro" id="IPR012340">
    <property type="entry name" value="NA-bd_OB-fold"/>
</dbReference>
<feature type="domain" description="DNA ligase OB-like" evidence="8">
    <location>
        <begin position="214"/>
        <end position="276"/>
    </location>
</feature>
<comment type="caution">
    <text evidence="9">The sequence shown here is derived from an EMBL/GenBank/DDBJ whole genome shotgun (WGS) entry which is preliminary data.</text>
</comment>
<dbReference type="InterPro" id="IPR029319">
    <property type="entry name" value="DNA_ligase_OB"/>
</dbReference>
<dbReference type="GO" id="GO:0003910">
    <property type="term" value="F:DNA ligase (ATP) activity"/>
    <property type="evidence" value="ECO:0007669"/>
    <property type="project" value="UniProtKB-EC"/>
</dbReference>
<dbReference type="InterPro" id="IPR050326">
    <property type="entry name" value="NAD_dep_DNA_ligaseB"/>
</dbReference>
<evidence type="ECO:0000256" key="5">
    <source>
        <dbReference type="ARBA" id="ARBA00023204"/>
    </source>
</evidence>
<evidence type="ECO:0000259" key="8">
    <source>
        <dbReference type="Pfam" id="PF14743"/>
    </source>
</evidence>
<dbReference type="PANTHER" id="PTHR47810">
    <property type="entry name" value="DNA LIGASE"/>
    <property type="match status" value="1"/>
</dbReference>
<evidence type="ECO:0000256" key="3">
    <source>
        <dbReference type="ARBA" id="ARBA00022705"/>
    </source>
</evidence>
<feature type="domain" description="ATP-dependent DNA ligase family profile" evidence="7">
    <location>
        <begin position="47"/>
        <end position="199"/>
    </location>
</feature>
<accession>A0ABT3P8Z4</accession>
<keyword evidence="3" id="KW-0235">DNA replication</keyword>
<evidence type="ECO:0000256" key="4">
    <source>
        <dbReference type="ARBA" id="ARBA00022763"/>
    </source>
</evidence>
<dbReference type="Gene3D" id="3.30.470.30">
    <property type="entry name" value="DNA ligase/mRNA capping enzyme"/>
    <property type="match status" value="1"/>
</dbReference>
<dbReference type="PANTHER" id="PTHR47810:SF1">
    <property type="entry name" value="DNA LIGASE B"/>
    <property type="match status" value="1"/>
</dbReference>
<comment type="cofactor">
    <cofactor evidence="1">
        <name>a divalent metal cation</name>
        <dbReference type="ChEBI" id="CHEBI:60240"/>
    </cofactor>
</comment>
<proteinExistence type="predicted"/>
<evidence type="ECO:0000313" key="9">
    <source>
        <dbReference type="EMBL" id="MCW8109190.1"/>
    </source>
</evidence>
<evidence type="ECO:0000256" key="1">
    <source>
        <dbReference type="ARBA" id="ARBA00001968"/>
    </source>
</evidence>
<dbReference type="EMBL" id="JAPFRD010000011">
    <property type="protein sequence ID" value="MCW8109190.1"/>
    <property type="molecule type" value="Genomic_DNA"/>
</dbReference>
<dbReference type="EC" id="6.5.1.1" evidence="9"/>
<gene>
    <name evidence="9" type="ORF">OPS25_11840</name>
</gene>